<dbReference type="EMBL" id="JABSTV010001246">
    <property type="protein sequence ID" value="KAH7976007.1"/>
    <property type="molecule type" value="Genomic_DNA"/>
</dbReference>
<reference evidence="3" key="1">
    <citation type="journal article" date="2020" name="Cell">
        <title>Large-Scale Comparative Analyses of Tick Genomes Elucidate Their Genetic Diversity and Vector Capacities.</title>
        <authorList>
            <consortium name="Tick Genome and Microbiome Consortium (TIGMIC)"/>
            <person name="Jia N."/>
            <person name="Wang J."/>
            <person name="Shi W."/>
            <person name="Du L."/>
            <person name="Sun Y."/>
            <person name="Zhan W."/>
            <person name="Jiang J.F."/>
            <person name="Wang Q."/>
            <person name="Zhang B."/>
            <person name="Ji P."/>
            <person name="Bell-Sakyi L."/>
            <person name="Cui X.M."/>
            <person name="Yuan T.T."/>
            <person name="Jiang B.G."/>
            <person name="Yang W.F."/>
            <person name="Lam T.T."/>
            <person name="Chang Q.C."/>
            <person name="Ding S.J."/>
            <person name="Wang X.J."/>
            <person name="Zhu J.G."/>
            <person name="Ruan X.D."/>
            <person name="Zhao L."/>
            <person name="Wei J.T."/>
            <person name="Ye R.Z."/>
            <person name="Que T.C."/>
            <person name="Du C.H."/>
            <person name="Zhou Y.H."/>
            <person name="Cheng J.X."/>
            <person name="Dai P.F."/>
            <person name="Guo W.B."/>
            <person name="Han X.H."/>
            <person name="Huang E.J."/>
            <person name="Li L.F."/>
            <person name="Wei W."/>
            <person name="Gao Y.C."/>
            <person name="Liu J.Z."/>
            <person name="Shao H.Z."/>
            <person name="Wang X."/>
            <person name="Wang C.C."/>
            <person name="Yang T.C."/>
            <person name="Huo Q.B."/>
            <person name="Li W."/>
            <person name="Chen H.Y."/>
            <person name="Chen S.E."/>
            <person name="Zhou L.G."/>
            <person name="Ni X.B."/>
            <person name="Tian J.H."/>
            <person name="Sheng Y."/>
            <person name="Liu T."/>
            <person name="Pan Y.S."/>
            <person name="Xia L.Y."/>
            <person name="Li J."/>
            <person name="Zhao F."/>
            <person name="Cao W.C."/>
        </authorList>
    </citation>
    <scope>NUCLEOTIDE SEQUENCE</scope>
    <source>
        <strain evidence="3">Rsan-2018</strain>
    </source>
</reference>
<feature type="signal peptide" evidence="2">
    <location>
        <begin position="1"/>
        <end position="25"/>
    </location>
</feature>
<name>A0A9D4QCT5_RHISA</name>
<feature type="region of interest" description="Disordered" evidence="1">
    <location>
        <begin position="83"/>
        <end position="128"/>
    </location>
</feature>
<dbReference type="Proteomes" id="UP000821837">
    <property type="component" value="Chromosome 10"/>
</dbReference>
<reference evidence="3" key="2">
    <citation type="submission" date="2021-09" db="EMBL/GenBank/DDBJ databases">
        <authorList>
            <person name="Jia N."/>
            <person name="Wang J."/>
            <person name="Shi W."/>
            <person name="Du L."/>
            <person name="Sun Y."/>
            <person name="Zhan W."/>
            <person name="Jiang J."/>
            <person name="Wang Q."/>
            <person name="Zhang B."/>
            <person name="Ji P."/>
            <person name="Sakyi L.B."/>
            <person name="Cui X."/>
            <person name="Yuan T."/>
            <person name="Jiang B."/>
            <person name="Yang W."/>
            <person name="Lam T.T.-Y."/>
            <person name="Chang Q."/>
            <person name="Ding S."/>
            <person name="Wang X."/>
            <person name="Zhu J."/>
            <person name="Ruan X."/>
            <person name="Zhao L."/>
            <person name="Wei J."/>
            <person name="Que T."/>
            <person name="Du C."/>
            <person name="Cheng J."/>
            <person name="Dai P."/>
            <person name="Han X."/>
            <person name="Huang E."/>
            <person name="Gao Y."/>
            <person name="Liu J."/>
            <person name="Shao H."/>
            <person name="Ye R."/>
            <person name="Li L."/>
            <person name="Wei W."/>
            <person name="Wang X."/>
            <person name="Wang C."/>
            <person name="Huo Q."/>
            <person name="Li W."/>
            <person name="Guo W."/>
            <person name="Chen H."/>
            <person name="Chen S."/>
            <person name="Zhou L."/>
            <person name="Zhou L."/>
            <person name="Ni X."/>
            <person name="Tian J."/>
            <person name="Zhou Y."/>
            <person name="Sheng Y."/>
            <person name="Liu T."/>
            <person name="Pan Y."/>
            <person name="Xia L."/>
            <person name="Li J."/>
            <person name="Zhao F."/>
            <person name="Cao W."/>
        </authorList>
    </citation>
    <scope>NUCLEOTIDE SEQUENCE</scope>
    <source>
        <strain evidence="3">Rsan-2018</strain>
        <tissue evidence="3">Larvae</tissue>
    </source>
</reference>
<dbReference type="AlphaFoldDB" id="A0A9D4QCT5"/>
<sequence>MLIATILSTLVIVAAINYFCRKLNGKPLGDHHDQGVWTVARARSSSSVKPTTTTYTVTSALCSVPEEVLKTWMAAAAPRMATGDVEPVPPRVPDRPVFDDKADGKQDPEVLSQGEGLQQQPNRGMPPTRTMESLQKFAFDSNLASLDTAKHKVTTAYRRQGLPASTLEHFLYPSRPHLPALRSLAEFLEETGIAAYR</sequence>
<proteinExistence type="predicted"/>
<feature type="compositionally biased region" description="Basic and acidic residues" evidence="1">
    <location>
        <begin position="92"/>
        <end position="108"/>
    </location>
</feature>
<keyword evidence="4" id="KW-1185">Reference proteome</keyword>
<comment type="caution">
    <text evidence="3">The sequence shown here is derived from an EMBL/GenBank/DDBJ whole genome shotgun (WGS) entry which is preliminary data.</text>
</comment>
<evidence type="ECO:0000256" key="2">
    <source>
        <dbReference type="SAM" id="SignalP"/>
    </source>
</evidence>
<organism evidence="3 4">
    <name type="scientific">Rhipicephalus sanguineus</name>
    <name type="common">Brown dog tick</name>
    <name type="synonym">Ixodes sanguineus</name>
    <dbReference type="NCBI Taxonomy" id="34632"/>
    <lineage>
        <taxon>Eukaryota</taxon>
        <taxon>Metazoa</taxon>
        <taxon>Ecdysozoa</taxon>
        <taxon>Arthropoda</taxon>
        <taxon>Chelicerata</taxon>
        <taxon>Arachnida</taxon>
        <taxon>Acari</taxon>
        <taxon>Parasitiformes</taxon>
        <taxon>Ixodida</taxon>
        <taxon>Ixodoidea</taxon>
        <taxon>Ixodidae</taxon>
        <taxon>Rhipicephalinae</taxon>
        <taxon>Rhipicephalus</taxon>
        <taxon>Rhipicephalus</taxon>
    </lineage>
</organism>
<gene>
    <name evidence="3" type="ORF">HPB52_007395</name>
</gene>
<feature type="chain" id="PRO_5039395185" evidence="2">
    <location>
        <begin position="26"/>
        <end position="197"/>
    </location>
</feature>
<evidence type="ECO:0000313" key="4">
    <source>
        <dbReference type="Proteomes" id="UP000821837"/>
    </source>
</evidence>
<accession>A0A9D4QCT5</accession>
<keyword evidence="2" id="KW-0732">Signal</keyword>
<evidence type="ECO:0000313" key="3">
    <source>
        <dbReference type="EMBL" id="KAH7976007.1"/>
    </source>
</evidence>
<evidence type="ECO:0000256" key="1">
    <source>
        <dbReference type="SAM" id="MobiDB-lite"/>
    </source>
</evidence>
<protein>
    <submittedName>
        <fullName evidence="3">Uncharacterized protein</fullName>
    </submittedName>
</protein>